<evidence type="ECO:0000313" key="6">
    <source>
        <dbReference type="Proteomes" id="UP000501168"/>
    </source>
</evidence>
<dbReference type="SUPFAM" id="SSF53335">
    <property type="entry name" value="S-adenosyl-L-methionine-dependent methyltransferases"/>
    <property type="match status" value="1"/>
</dbReference>
<dbReference type="InterPro" id="IPR001525">
    <property type="entry name" value="C5_MeTfrase"/>
</dbReference>
<dbReference type="GO" id="GO:0032259">
    <property type="term" value="P:methylation"/>
    <property type="evidence" value="ECO:0007669"/>
    <property type="project" value="UniProtKB-KW"/>
</dbReference>
<organism evidence="5 6">
    <name type="scientific">Zophobihabitans entericus</name>
    <dbReference type="NCBI Taxonomy" id="1635327"/>
    <lineage>
        <taxon>Bacteria</taxon>
        <taxon>Pseudomonadati</taxon>
        <taxon>Pseudomonadota</taxon>
        <taxon>Gammaproteobacteria</taxon>
        <taxon>Orbales</taxon>
        <taxon>Orbaceae</taxon>
        <taxon>Zophobihabitans</taxon>
    </lineage>
</organism>
<dbReference type="Gene3D" id="3.90.120.10">
    <property type="entry name" value="DNA Methylase, subunit A, domain 2"/>
    <property type="match status" value="1"/>
</dbReference>
<evidence type="ECO:0000256" key="1">
    <source>
        <dbReference type="ARBA" id="ARBA00022603"/>
    </source>
</evidence>
<accession>A0A6G9ID19</accession>
<evidence type="ECO:0000256" key="3">
    <source>
        <dbReference type="ARBA" id="ARBA00022747"/>
    </source>
</evidence>
<dbReference type="KEGG" id="orb:IPMB12_10820"/>
<evidence type="ECO:0000313" key="5">
    <source>
        <dbReference type="EMBL" id="QIQ22131.1"/>
    </source>
</evidence>
<keyword evidence="1" id="KW-0489">Methyltransferase</keyword>
<dbReference type="AlphaFoldDB" id="A0A6G9ID19"/>
<dbReference type="EMBL" id="CP050253">
    <property type="protein sequence ID" value="QIQ22131.1"/>
    <property type="molecule type" value="Genomic_DNA"/>
</dbReference>
<reference evidence="5 6" key="1">
    <citation type="submission" date="2020-03" db="EMBL/GenBank/DDBJ databases">
        <title>Complete genome sequence of Orbus sp. IPMB12 (BCRC 80908).</title>
        <authorList>
            <person name="Lo W.-S."/>
            <person name="Chang T.-H."/>
            <person name="Kuo C.-H."/>
        </authorList>
    </citation>
    <scope>NUCLEOTIDE SEQUENCE [LARGE SCALE GENOMIC DNA]</scope>
    <source>
        <strain evidence="5 6">IPMB12</strain>
    </source>
</reference>
<keyword evidence="2" id="KW-0808">Transferase</keyword>
<keyword evidence="3" id="KW-0680">Restriction system</keyword>
<name>A0A6G9ID19_9GAMM</name>
<dbReference type="Pfam" id="PF00145">
    <property type="entry name" value="DNA_methylase"/>
    <property type="match status" value="1"/>
</dbReference>
<dbReference type="Proteomes" id="UP000501168">
    <property type="component" value="Chromosome"/>
</dbReference>
<evidence type="ECO:0000256" key="2">
    <source>
        <dbReference type="ARBA" id="ARBA00022679"/>
    </source>
</evidence>
<evidence type="ECO:0000256" key="4">
    <source>
        <dbReference type="ARBA" id="ARBA00047422"/>
    </source>
</evidence>
<comment type="catalytic activity">
    <reaction evidence="4">
        <text>a 2'-deoxycytidine in DNA + S-adenosyl-L-methionine = a 5-methyl-2'-deoxycytidine in DNA + S-adenosyl-L-homocysteine + H(+)</text>
        <dbReference type="Rhea" id="RHEA:13681"/>
        <dbReference type="Rhea" id="RHEA-COMP:11369"/>
        <dbReference type="Rhea" id="RHEA-COMP:11370"/>
        <dbReference type="ChEBI" id="CHEBI:15378"/>
        <dbReference type="ChEBI" id="CHEBI:57856"/>
        <dbReference type="ChEBI" id="CHEBI:59789"/>
        <dbReference type="ChEBI" id="CHEBI:85452"/>
        <dbReference type="ChEBI" id="CHEBI:85454"/>
        <dbReference type="EC" id="2.1.1.37"/>
    </reaction>
</comment>
<dbReference type="InParanoid" id="A0A6G9ID19"/>
<gene>
    <name evidence="5" type="ORF">IPMB12_10820</name>
</gene>
<keyword evidence="6" id="KW-1185">Reference proteome</keyword>
<sequence>MMCFCQSSQMTICVAQAGIIGGKKKQFQLQKKYSLICNKQSKAITLTSRMYANWQGNFLDVSHHFISEPRLNKFLPNNSTERYVGSLGNVHQSSRVYNTASKSITLTHKTNPTGLYLQQDNFHTLSEGTYIRRLDPIECERLQTLPDNYSKGVSDTQRYKALGNGWTVDVIAHILSQLS</sequence>
<dbReference type="GO" id="GO:0009307">
    <property type="term" value="P:DNA restriction-modification system"/>
    <property type="evidence" value="ECO:0007669"/>
    <property type="project" value="UniProtKB-KW"/>
</dbReference>
<protein>
    <submittedName>
        <fullName evidence="5">Uncharacterized protein</fullName>
    </submittedName>
</protein>
<dbReference type="GO" id="GO:0003886">
    <property type="term" value="F:DNA (cytosine-5-)-methyltransferase activity"/>
    <property type="evidence" value="ECO:0007669"/>
    <property type="project" value="UniProtKB-EC"/>
</dbReference>
<dbReference type="InterPro" id="IPR029063">
    <property type="entry name" value="SAM-dependent_MTases_sf"/>
</dbReference>
<proteinExistence type="predicted"/>